<comment type="caution">
    <text evidence="6">The sequence shown here is derived from an EMBL/GenBank/DDBJ whole genome shotgun (WGS) entry which is preliminary data.</text>
</comment>
<reference evidence="6 7" key="1">
    <citation type="submission" date="2015-03" db="EMBL/GenBank/DDBJ databases">
        <authorList>
            <consortium name="Pathogen Informatics"/>
            <person name="Murphy D."/>
        </authorList>
    </citation>
    <scope>NUCLEOTIDE SEQUENCE [LARGE SCALE GENOMIC DNA]</scope>
    <source>
        <strain evidence="6 7">WP-931201</strain>
    </source>
</reference>
<dbReference type="InterPro" id="IPR021136">
    <property type="entry name" value="Flagellar_hook_control-like_C"/>
</dbReference>
<dbReference type="InterPro" id="IPR052563">
    <property type="entry name" value="FliK"/>
</dbReference>
<comment type="similarity">
    <text evidence="2">Belongs to the FliK family.</text>
</comment>
<dbReference type="EMBL" id="CVMG01000001">
    <property type="protein sequence ID" value="CRG48624.1"/>
    <property type="molecule type" value="Genomic_DNA"/>
</dbReference>
<evidence type="ECO:0000256" key="3">
    <source>
        <dbReference type="ARBA" id="ARBA00022795"/>
    </source>
</evidence>
<gene>
    <name evidence="6" type="primary">fliK1</name>
    <name evidence="6" type="ORF">ERS008478_00129</name>
</gene>
<accession>A0ABP1Z7W5</accession>
<feature type="region of interest" description="Disordered" evidence="4">
    <location>
        <begin position="383"/>
        <end position="410"/>
    </location>
</feature>
<protein>
    <submittedName>
        <fullName evidence="6">Flagellar hook-length control protein</fullName>
    </submittedName>
</protein>
<dbReference type="Gene3D" id="3.30.750.140">
    <property type="match status" value="1"/>
</dbReference>
<dbReference type="Pfam" id="PF02120">
    <property type="entry name" value="Flg_hook"/>
    <property type="match status" value="1"/>
</dbReference>
<evidence type="ECO:0000313" key="7">
    <source>
        <dbReference type="Proteomes" id="UP000047420"/>
    </source>
</evidence>
<keyword evidence="6" id="KW-0969">Cilium</keyword>
<dbReference type="InterPro" id="IPR038610">
    <property type="entry name" value="FliK-like_C_sf"/>
</dbReference>
<feature type="region of interest" description="Disordered" evidence="4">
    <location>
        <begin position="237"/>
        <end position="267"/>
    </location>
</feature>
<feature type="domain" description="Flagellar hook-length control protein-like C-terminal" evidence="5">
    <location>
        <begin position="310"/>
        <end position="392"/>
    </location>
</feature>
<feature type="compositionally biased region" description="Low complexity" evidence="4">
    <location>
        <begin position="383"/>
        <end position="402"/>
    </location>
</feature>
<dbReference type="PRINTS" id="PR01007">
    <property type="entry name" value="FLGHOOKFLIK"/>
</dbReference>
<keyword evidence="6" id="KW-0966">Cell projection</keyword>
<dbReference type="RefSeq" id="WP_033849060.1">
    <property type="nucleotide sequence ID" value="NZ_CBLI010000181.1"/>
</dbReference>
<keyword evidence="3" id="KW-1005">Bacterial flagellum biogenesis</keyword>
<dbReference type="PANTHER" id="PTHR37533:SF2">
    <property type="entry name" value="FLAGELLAR HOOK-LENGTH CONTROL PROTEIN"/>
    <property type="match status" value="1"/>
</dbReference>
<evidence type="ECO:0000313" key="6">
    <source>
        <dbReference type="EMBL" id="CRG48624.1"/>
    </source>
</evidence>
<sequence>MNLSLLPAAATPSESEGVSSSSSIATLFSDAGMPTDFAKLLGDQLTQPGKELTAKEAAMLKSSLAAATTDADSGKLTSSSSKLNQLLAALGDITATLPAGLTHIGLVGDAAGVKKTTANDDTQPDNGDEKCDVNALQTLLTMLPHQVAATLGADKLASGSAGQANTLSKEDLLANNNELMGKNGLISHPGLISDKNSTAKRDATALTGTERLAGATNGKTKTTPAPDKLTHLAAQDGESGLNTKNPPLAAQSEVSLSSASSDKTQLNSTPVTAALSSPMNTAASSLVSAPANGYLSAPLGSQEWQQSLGQQVLMFSRNGQQSAELRLHPQELGALQISLKMEDNQAQLHFASAHSQVRAALEAAMPSLRHALAESGVQLGQSSVGSEGQWQQAQQQSQQNQQDVIARGQPTYGDVVAGPLTETPLAAPTALQSLANGQGGVDVFA</sequence>
<evidence type="ECO:0000256" key="1">
    <source>
        <dbReference type="ARBA" id="ARBA00003944"/>
    </source>
</evidence>
<evidence type="ECO:0000259" key="5">
    <source>
        <dbReference type="Pfam" id="PF02120"/>
    </source>
</evidence>
<keyword evidence="6" id="KW-0282">Flagellum</keyword>
<proteinExistence type="inferred from homology"/>
<dbReference type="PANTHER" id="PTHR37533">
    <property type="entry name" value="FLAGELLAR HOOK-LENGTH CONTROL PROTEIN"/>
    <property type="match status" value="1"/>
</dbReference>
<dbReference type="InterPro" id="IPR001635">
    <property type="entry name" value="Flag_hook_Flik"/>
</dbReference>
<dbReference type="CDD" id="cd17470">
    <property type="entry name" value="T3SS_Flik_C"/>
    <property type="match status" value="1"/>
</dbReference>
<organism evidence="6 7">
    <name type="scientific">Yersinia wautersii</name>
    <dbReference type="NCBI Taxonomy" id="1341643"/>
    <lineage>
        <taxon>Bacteria</taxon>
        <taxon>Pseudomonadati</taxon>
        <taxon>Pseudomonadota</taxon>
        <taxon>Gammaproteobacteria</taxon>
        <taxon>Enterobacterales</taxon>
        <taxon>Yersiniaceae</taxon>
        <taxon>Yersinia</taxon>
    </lineage>
</organism>
<comment type="function">
    <text evidence="1">Controls the length of the flagellar hook.</text>
</comment>
<evidence type="ECO:0000256" key="2">
    <source>
        <dbReference type="ARBA" id="ARBA00009149"/>
    </source>
</evidence>
<evidence type="ECO:0000256" key="4">
    <source>
        <dbReference type="SAM" id="MobiDB-lite"/>
    </source>
</evidence>
<name>A0ABP1Z7W5_9GAMM</name>
<feature type="compositionally biased region" description="Low complexity" evidence="4">
    <location>
        <begin position="249"/>
        <end position="261"/>
    </location>
</feature>
<keyword evidence="7" id="KW-1185">Reference proteome</keyword>
<dbReference type="Proteomes" id="UP000047420">
    <property type="component" value="Unassembled WGS sequence"/>
</dbReference>